<evidence type="ECO:0000259" key="5">
    <source>
        <dbReference type="Pfam" id="PF00135"/>
    </source>
</evidence>
<keyword evidence="7" id="KW-1185">Reference proteome</keyword>
<dbReference type="Pfam" id="PF00135">
    <property type="entry name" value="COesterase"/>
    <property type="match status" value="1"/>
</dbReference>
<evidence type="ECO:0000256" key="3">
    <source>
        <dbReference type="RuleBase" id="RU361235"/>
    </source>
</evidence>
<dbReference type="InterPro" id="IPR002018">
    <property type="entry name" value="CarbesteraseB"/>
</dbReference>
<dbReference type="PANTHER" id="PTHR11559">
    <property type="entry name" value="CARBOXYLESTERASE"/>
    <property type="match status" value="1"/>
</dbReference>
<evidence type="ECO:0000256" key="1">
    <source>
        <dbReference type="ARBA" id="ARBA00005964"/>
    </source>
</evidence>
<feature type="domain" description="Carboxylesterase type B" evidence="5">
    <location>
        <begin position="43"/>
        <end position="536"/>
    </location>
</feature>
<sequence>MTGAALATGLALCPASASLADAKTPAPNPANPEISTDPAQVTARTASGRLRGYRKGRITIFKGVPYAAPTGGANRFRPPRPVAPWHGVRSALHYGPIAPQDKGTGRLNDEEAFIFRWNDAVEDEDCLRLNIWTPGLYDARRPVLVWLHGGGFAAGSGHDIPAFDGENVARTGDAVVVTLNHRLNLLGFLDLSSWGEGFEDSGNVGMLDIVAALAWVRDNIARFGGDPDRVTIFGQSGGGAKVTALMAMPAARGLFHRAAILSGSFAMFNTPDRSAQLSALLLAELGIAKGDIAALQALPYPTLRAAAERVTAKINPGFDGFIDVRRIAQMLNFAPVVDGRSILPTPGAPGVPLTDPKVPLIIGSTLNEFVTGINQPEVEAMTEQVLHARAERFAPGRGDAVVRAFSAVTPDAAPFDLWSRIATAPIRQAVIDQAKRRIAADAAPTYLYWFTWATPILEGRPRSFHCLDIPFWFDNAAACASMTGGGSAARALAKQMSQALVAFAATGVPSASALPVWLPVTAGAFPSLRLDTGPRMIAEIDAAERASLK</sequence>
<evidence type="ECO:0000256" key="2">
    <source>
        <dbReference type="ARBA" id="ARBA00022801"/>
    </source>
</evidence>
<evidence type="ECO:0000256" key="4">
    <source>
        <dbReference type="SAM" id="MobiDB-lite"/>
    </source>
</evidence>
<evidence type="ECO:0000313" key="7">
    <source>
        <dbReference type="Proteomes" id="UP000258016"/>
    </source>
</evidence>
<feature type="region of interest" description="Disordered" evidence="4">
    <location>
        <begin position="21"/>
        <end position="42"/>
    </location>
</feature>
<dbReference type="EMBL" id="CP020083">
    <property type="protein sequence ID" value="ASR53312.1"/>
    <property type="molecule type" value="Genomic_DNA"/>
</dbReference>
<dbReference type="PROSITE" id="PS00122">
    <property type="entry name" value="CARBOXYLESTERASE_B_1"/>
    <property type="match status" value="1"/>
</dbReference>
<feature type="compositionally biased region" description="Polar residues" evidence="4">
    <location>
        <begin position="33"/>
        <end position="42"/>
    </location>
</feature>
<name>A0ABN5BD46_9SPHN</name>
<dbReference type="Gene3D" id="3.40.50.1820">
    <property type="entry name" value="alpha/beta hydrolase"/>
    <property type="match status" value="1"/>
</dbReference>
<dbReference type="Proteomes" id="UP000258016">
    <property type="component" value="Chromosome"/>
</dbReference>
<reference evidence="6 7" key="1">
    <citation type="submission" date="2017-03" db="EMBL/GenBank/DDBJ databases">
        <title>Complete genome sequence of Blastomonas fulva degrading microcsystin LR.</title>
        <authorList>
            <person name="Lee H.-g."/>
            <person name="Jin L."/>
            <person name="oh H.-M."/>
        </authorList>
    </citation>
    <scope>NUCLEOTIDE SEQUENCE [LARGE SCALE GENOMIC DNA]</scope>
    <source>
        <strain evidence="6 7">T2</strain>
    </source>
</reference>
<evidence type="ECO:0000313" key="6">
    <source>
        <dbReference type="EMBL" id="ASR53312.1"/>
    </source>
</evidence>
<comment type="similarity">
    <text evidence="1 3">Belongs to the type-B carboxylesterase/lipase family.</text>
</comment>
<accession>A0ABN5BD46</accession>
<dbReference type="InterPro" id="IPR050309">
    <property type="entry name" value="Type-B_Carboxylest/Lipase"/>
</dbReference>
<gene>
    <name evidence="6" type="ORF">B5J99_03665</name>
</gene>
<dbReference type="SUPFAM" id="SSF53474">
    <property type="entry name" value="alpha/beta-Hydrolases"/>
    <property type="match status" value="1"/>
</dbReference>
<feature type="chain" id="PRO_5044957614" description="Carboxylic ester hydrolase" evidence="3">
    <location>
        <begin position="21"/>
        <end position="549"/>
    </location>
</feature>
<feature type="signal peptide" evidence="3">
    <location>
        <begin position="1"/>
        <end position="20"/>
    </location>
</feature>
<keyword evidence="3" id="KW-0732">Signal</keyword>
<dbReference type="EC" id="3.1.1.-" evidence="3"/>
<proteinExistence type="inferred from homology"/>
<dbReference type="InterPro" id="IPR029058">
    <property type="entry name" value="AB_hydrolase_fold"/>
</dbReference>
<protein>
    <recommendedName>
        <fullName evidence="3">Carboxylic ester hydrolase</fullName>
        <ecNumber evidence="3">3.1.1.-</ecNumber>
    </recommendedName>
</protein>
<dbReference type="InterPro" id="IPR019826">
    <property type="entry name" value="Carboxylesterase_B_AS"/>
</dbReference>
<keyword evidence="2 3" id="KW-0378">Hydrolase</keyword>
<organism evidence="6 7">
    <name type="scientific">Blastomonas fulva</name>
    <dbReference type="NCBI Taxonomy" id="1550728"/>
    <lineage>
        <taxon>Bacteria</taxon>
        <taxon>Pseudomonadati</taxon>
        <taxon>Pseudomonadota</taxon>
        <taxon>Alphaproteobacteria</taxon>
        <taxon>Sphingomonadales</taxon>
        <taxon>Sphingomonadaceae</taxon>
        <taxon>Blastomonas</taxon>
    </lineage>
</organism>